<evidence type="ECO:0000313" key="1">
    <source>
        <dbReference type="EMBL" id="KAG7055328.1"/>
    </source>
</evidence>
<accession>A0A9P7UFW1</accession>
<evidence type="ECO:0000313" key="2">
    <source>
        <dbReference type="Proteomes" id="UP000699042"/>
    </source>
</evidence>
<keyword evidence="2" id="KW-1185">Reference proteome</keyword>
<dbReference type="AlphaFoldDB" id="A0A9P7UFW1"/>
<reference evidence="1" key="1">
    <citation type="submission" date="2021-05" db="EMBL/GenBank/DDBJ databases">
        <title>Comparative genomics of three Colletotrichum scovillei strains and genetic complementation revealed genes involved fungal growth and virulence on chili pepper.</title>
        <authorList>
            <person name="Hsieh D.-K."/>
            <person name="Chuang S.-C."/>
            <person name="Chen C.-Y."/>
            <person name="Chao Y.-T."/>
            <person name="Lu M.-Y.J."/>
            <person name="Lee M.-H."/>
            <person name="Shih M.-C."/>
        </authorList>
    </citation>
    <scope>NUCLEOTIDE SEQUENCE</scope>
    <source>
        <strain evidence="1">Coll-153</strain>
    </source>
</reference>
<name>A0A9P7UFW1_9PEZI</name>
<organism evidence="1 2">
    <name type="scientific">Colletotrichum scovillei</name>
    <dbReference type="NCBI Taxonomy" id="1209932"/>
    <lineage>
        <taxon>Eukaryota</taxon>
        <taxon>Fungi</taxon>
        <taxon>Dikarya</taxon>
        <taxon>Ascomycota</taxon>
        <taxon>Pezizomycotina</taxon>
        <taxon>Sordariomycetes</taxon>
        <taxon>Hypocreomycetidae</taxon>
        <taxon>Glomerellales</taxon>
        <taxon>Glomerellaceae</taxon>
        <taxon>Colletotrichum</taxon>
        <taxon>Colletotrichum acutatum species complex</taxon>
    </lineage>
</organism>
<gene>
    <name evidence="1" type="ORF">JMJ77_007790</name>
</gene>
<sequence length="48" mass="5445">MPVGVPLQFPPHPWPSHYRDKIDFVSPLCTFAPLSLARSRPGLHVENH</sequence>
<proteinExistence type="predicted"/>
<dbReference type="EMBL" id="JAESDN010000002">
    <property type="protein sequence ID" value="KAG7055328.1"/>
    <property type="molecule type" value="Genomic_DNA"/>
</dbReference>
<comment type="caution">
    <text evidence="1">The sequence shown here is derived from an EMBL/GenBank/DDBJ whole genome shotgun (WGS) entry which is preliminary data.</text>
</comment>
<protein>
    <submittedName>
        <fullName evidence="1">Uncharacterized protein</fullName>
    </submittedName>
</protein>
<dbReference type="Proteomes" id="UP000699042">
    <property type="component" value="Unassembled WGS sequence"/>
</dbReference>